<protein>
    <submittedName>
        <fullName evidence="1">Uncharacterized protein</fullName>
    </submittedName>
</protein>
<dbReference type="Proteomes" id="UP000324222">
    <property type="component" value="Unassembled WGS sequence"/>
</dbReference>
<name>A0A5B7KGF2_PORTR</name>
<evidence type="ECO:0000313" key="1">
    <source>
        <dbReference type="EMBL" id="MPD05946.1"/>
    </source>
</evidence>
<organism evidence="1 2">
    <name type="scientific">Portunus trituberculatus</name>
    <name type="common">Swimming crab</name>
    <name type="synonym">Neptunus trituberculatus</name>
    <dbReference type="NCBI Taxonomy" id="210409"/>
    <lineage>
        <taxon>Eukaryota</taxon>
        <taxon>Metazoa</taxon>
        <taxon>Ecdysozoa</taxon>
        <taxon>Arthropoda</taxon>
        <taxon>Crustacea</taxon>
        <taxon>Multicrustacea</taxon>
        <taxon>Malacostraca</taxon>
        <taxon>Eumalacostraca</taxon>
        <taxon>Eucarida</taxon>
        <taxon>Decapoda</taxon>
        <taxon>Pleocyemata</taxon>
        <taxon>Brachyura</taxon>
        <taxon>Eubrachyura</taxon>
        <taxon>Portunoidea</taxon>
        <taxon>Portunidae</taxon>
        <taxon>Portuninae</taxon>
        <taxon>Portunus</taxon>
    </lineage>
</organism>
<accession>A0A5B7KGF2</accession>
<comment type="caution">
    <text evidence="1">The sequence shown here is derived from an EMBL/GenBank/DDBJ whole genome shotgun (WGS) entry which is preliminary data.</text>
</comment>
<sequence>MSPQLPGVDEVQGVRNEEKRGMGRWFSNYVKIIGRGSSAERGDSEAPLQLVASRQEIVYRGKVEKRPPN</sequence>
<evidence type="ECO:0000313" key="2">
    <source>
        <dbReference type="Proteomes" id="UP000324222"/>
    </source>
</evidence>
<reference evidence="1 2" key="1">
    <citation type="submission" date="2019-05" db="EMBL/GenBank/DDBJ databases">
        <title>Another draft genome of Portunus trituberculatus and its Hox gene families provides insights of decapod evolution.</title>
        <authorList>
            <person name="Jeong J.-H."/>
            <person name="Song I."/>
            <person name="Kim S."/>
            <person name="Choi T."/>
            <person name="Kim D."/>
            <person name="Ryu S."/>
            <person name="Kim W."/>
        </authorList>
    </citation>
    <scope>NUCLEOTIDE SEQUENCE [LARGE SCALE GENOMIC DNA]</scope>
    <source>
        <tissue evidence="1">Muscle</tissue>
    </source>
</reference>
<dbReference type="AlphaFoldDB" id="A0A5B7KGF2"/>
<gene>
    <name evidence="1" type="ORF">E2C01_101720</name>
</gene>
<keyword evidence="2" id="KW-1185">Reference proteome</keyword>
<dbReference type="EMBL" id="VSRR010148529">
    <property type="protein sequence ID" value="MPD05946.1"/>
    <property type="molecule type" value="Genomic_DNA"/>
</dbReference>
<proteinExistence type="predicted"/>